<dbReference type="Pfam" id="PF01390">
    <property type="entry name" value="SEA"/>
    <property type="match status" value="1"/>
</dbReference>
<dbReference type="AlphaFoldDB" id="A0A979EX19"/>
<evidence type="ECO:0000259" key="22">
    <source>
        <dbReference type="PROSITE" id="PS50026"/>
    </source>
</evidence>
<evidence type="ECO:0000256" key="16">
    <source>
        <dbReference type="ARBA" id="ARBA00074164"/>
    </source>
</evidence>
<keyword evidence="13" id="KW-0325">Glycoprotein</keyword>
<feature type="region of interest" description="Disordered" evidence="19">
    <location>
        <begin position="551"/>
        <end position="577"/>
    </location>
</feature>
<evidence type="ECO:0000313" key="23">
    <source>
        <dbReference type="Proteomes" id="UP000221080"/>
    </source>
</evidence>
<sequence>MGQLDISTDEANCITKLRELDKLSQSSHISWAETQSQAPEERGLLARQKRNLLLSSGVQLCSQETLQQAIASHLKYYQLRVCQEVIWEAFKIFLDRIPVDEEYQHWMSQCQTGTISTREIGVTMSQSEEHLALIHSVSRSVVVIRQPRLVQSGLKKRQCESSKEQDLSPSDGSVGTLSTEVISGMTLATLDEMGFESWQVLTASSGTTISEAHSEVSERIPVMVHPTVEYRMDLTGILKGERWRVQLSNPTSSQYYTLSQRFSEKVSSTLTHKRIHSYSYTLNTASVGYFWCGCNVSAIYYGLKDRYTVHLCCLYSGEAVLVNYVVSLQTLGQEISSETLDFINMQLNMMEGNFSDAEKPTVLHTIADLHVYITDALLEETSPEEAQPTKGPEITYERQTTTMTQGFPGEEAEEDSSLFEEVTDVTIQPHLTDQASTSEDTKLKEDVHLYSAVETQSLPSVTPTLASNRAAGSTDAVSGDETYQRDDILENDLSEDSGEHAGKMDEDASLLTDTPLARDYEFSTFTTLAPPSPTPATATTESAAAKYHTLTEPDKRQENSLEEEELVTPPQTAKDVEDAEVPTQTEVEMAMEVTEASREVHKAVTLLFSGIKDVNSFTVKTKETPNVEREGFDVSIVIKGDEYGLAMETITPAIEIHEEEIPTEAHSVHPIHLSPEFVPTMPSEVTVPERESVHLPNGTAEGSEISIALPTSAWRALIVFFSLRVNNMIFSEDLFNKSSPEYKALEQRFLELLVPYLQSNLSDFQNLEILNFRNGSIVVNSRMKFGKPVSRGVTTAVYLILEDFCSTAYQTMNLAIDKYSIDVEAGDQADPCKFQACNEFAACTVSRWSSEAECVCNPGYFSVDGLPCQNICEIQPGFCLNDGKCDVVPGRGAICRCRVGHNWWYRGEHCEEYVSEPLVVGIAIASVAVFLLVASGVIFFLARALRNQYEEEDIVRRRDSIASLEWATKYNPMYESDVTTGYNHYYQRYPEPPVHSSASAEVSTDFSTEEIQHIYENIELTKEEIQDRIRIIDLYAKDRQCVNIVRQDQA</sequence>
<evidence type="ECO:0000256" key="15">
    <source>
        <dbReference type="ARBA" id="ARBA00060509"/>
    </source>
</evidence>
<evidence type="ECO:0000256" key="12">
    <source>
        <dbReference type="ARBA" id="ARBA00023157"/>
    </source>
</evidence>
<keyword evidence="12" id="KW-1015">Disulfide bond</keyword>
<dbReference type="RefSeq" id="XP_047012269.2">
    <property type="nucleotide sequence ID" value="XM_047156313.2"/>
</dbReference>
<keyword evidence="7 20" id="KW-0812">Transmembrane</keyword>
<dbReference type="PANTHER" id="PTHR12199">
    <property type="entry name" value="INTERPHOTORECEPTOR MATRIX PROTEOGLYCAN"/>
    <property type="match status" value="1"/>
</dbReference>
<dbReference type="GO" id="GO:0007601">
    <property type="term" value="P:visual perception"/>
    <property type="evidence" value="ECO:0007669"/>
    <property type="project" value="InterPro"/>
</dbReference>
<evidence type="ECO:0000256" key="2">
    <source>
        <dbReference type="ARBA" id="ARBA00004593"/>
    </source>
</evidence>
<evidence type="ECO:0000256" key="10">
    <source>
        <dbReference type="ARBA" id="ARBA00022989"/>
    </source>
</evidence>
<dbReference type="Proteomes" id="UP000221080">
    <property type="component" value="Chromosome 6"/>
</dbReference>
<evidence type="ECO:0000313" key="24">
    <source>
        <dbReference type="RefSeq" id="XP_047012269.2"/>
    </source>
</evidence>
<evidence type="ECO:0000256" key="8">
    <source>
        <dbReference type="ARBA" id="ARBA00022729"/>
    </source>
</evidence>
<proteinExistence type="predicted"/>
<comment type="caution">
    <text evidence="18">Lacks conserved residue(s) required for the propagation of feature annotation.</text>
</comment>
<dbReference type="OrthoDB" id="9908153at2759"/>
<feature type="domain" description="SEA" evidence="21">
    <location>
        <begin position="715"/>
        <end position="828"/>
    </location>
</feature>
<keyword evidence="14" id="KW-0966">Cell projection</keyword>
<feature type="domain" description="EGF-like" evidence="22">
    <location>
        <begin position="869"/>
        <end position="911"/>
    </location>
</feature>
<dbReference type="GO" id="GO:0033165">
    <property type="term" value="C:interphotoreceptor matrix"/>
    <property type="evidence" value="ECO:0007669"/>
    <property type="project" value="UniProtKB-SubCell"/>
</dbReference>
<dbReference type="FunFam" id="3.30.70.960:FF:000002">
    <property type="entry name" value="Interphotoreceptor matrix proteoglycan 2"/>
    <property type="match status" value="1"/>
</dbReference>
<dbReference type="SMART" id="SM00200">
    <property type="entry name" value="SEA"/>
    <property type="match status" value="1"/>
</dbReference>
<keyword evidence="3" id="KW-0964">Secreted</keyword>
<keyword evidence="23" id="KW-1185">Reference proteome</keyword>
<gene>
    <name evidence="24" type="primary">impg2a</name>
</gene>
<dbReference type="PROSITE" id="PS50026">
    <property type="entry name" value="EGF_3"/>
    <property type="match status" value="1"/>
</dbReference>
<evidence type="ECO:0000256" key="18">
    <source>
        <dbReference type="PROSITE-ProRule" id="PRU00076"/>
    </source>
</evidence>
<dbReference type="InterPro" id="IPR000082">
    <property type="entry name" value="SEA_dom"/>
</dbReference>
<evidence type="ECO:0000256" key="17">
    <source>
        <dbReference type="ARBA" id="ARBA00080162"/>
    </source>
</evidence>
<keyword evidence="10 20" id="KW-1133">Transmembrane helix</keyword>
<dbReference type="InterPro" id="IPR039861">
    <property type="entry name" value="IMPG"/>
</dbReference>
<organism evidence="23 24">
    <name type="scientific">Ictalurus punctatus</name>
    <name type="common">Channel catfish</name>
    <name type="synonym">Silurus punctatus</name>
    <dbReference type="NCBI Taxonomy" id="7998"/>
    <lineage>
        <taxon>Eukaryota</taxon>
        <taxon>Metazoa</taxon>
        <taxon>Chordata</taxon>
        <taxon>Craniata</taxon>
        <taxon>Vertebrata</taxon>
        <taxon>Euteleostomi</taxon>
        <taxon>Actinopterygii</taxon>
        <taxon>Neopterygii</taxon>
        <taxon>Teleostei</taxon>
        <taxon>Ostariophysi</taxon>
        <taxon>Siluriformes</taxon>
        <taxon>Ictaluridae</taxon>
        <taxon>Ictalurus</taxon>
    </lineage>
</organism>
<reference evidence="23" key="1">
    <citation type="journal article" date="2016" name="Nat. Commun.">
        <title>The channel catfish genome sequence provides insights into the evolution of scale formation in teleosts.</title>
        <authorList>
            <person name="Liu Z."/>
            <person name="Liu S."/>
            <person name="Yao J."/>
            <person name="Bao L."/>
            <person name="Zhang J."/>
            <person name="Li Y."/>
            <person name="Jiang C."/>
            <person name="Sun L."/>
            <person name="Wang R."/>
            <person name="Zhang Y."/>
            <person name="Zhou T."/>
            <person name="Zeng Q."/>
            <person name="Fu Q."/>
            <person name="Gao S."/>
            <person name="Li N."/>
            <person name="Koren S."/>
            <person name="Jiang Y."/>
            <person name="Zimin A."/>
            <person name="Xu P."/>
            <person name="Phillippy A.M."/>
            <person name="Geng X."/>
            <person name="Song L."/>
            <person name="Sun F."/>
            <person name="Li C."/>
            <person name="Wang X."/>
            <person name="Chen A."/>
            <person name="Jin Y."/>
            <person name="Yuan Z."/>
            <person name="Yang Y."/>
            <person name="Tan S."/>
            <person name="Peatman E."/>
            <person name="Lu J."/>
            <person name="Qin Z."/>
            <person name="Dunham R."/>
            <person name="Li Z."/>
            <person name="Sonstegard T."/>
            <person name="Feng J."/>
            <person name="Danzmann R.G."/>
            <person name="Schroeder S."/>
            <person name="Scheffler B."/>
            <person name="Duke M.V."/>
            <person name="Ballard L."/>
            <person name="Kucuktas H."/>
            <person name="Kaltenboeck L."/>
            <person name="Liu H."/>
            <person name="Armbruster J."/>
            <person name="Xie Y."/>
            <person name="Kirby M.L."/>
            <person name="Tian Y."/>
            <person name="Flanagan M.E."/>
            <person name="Mu W."/>
            <person name="Waldbieser G.C."/>
        </authorList>
    </citation>
    <scope>NUCLEOTIDE SEQUENCE [LARGE SCALE GENOMIC DNA]</scope>
    <source>
        <strain evidence="23">SDA103</strain>
    </source>
</reference>
<feature type="region of interest" description="Disordered" evidence="19">
    <location>
        <begin position="461"/>
        <end position="502"/>
    </location>
</feature>
<evidence type="ECO:0000256" key="20">
    <source>
        <dbReference type="SAM" id="Phobius"/>
    </source>
</evidence>
<evidence type="ECO:0000256" key="1">
    <source>
        <dbReference type="ARBA" id="ARBA00004451"/>
    </source>
</evidence>
<keyword evidence="8" id="KW-0732">Signal</keyword>
<dbReference type="GO" id="GO:0005540">
    <property type="term" value="F:hyaluronic acid binding"/>
    <property type="evidence" value="ECO:0007669"/>
    <property type="project" value="TreeGrafter"/>
</dbReference>
<protein>
    <recommendedName>
        <fullName evidence="16">Interphotoreceptor matrix proteoglycan 2</fullName>
    </recommendedName>
    <alternativeName>
        <fullName evidence="17">Sialoprotein associated with cones and rods proteoglycan</fullName>
    </alternativeName>
</protein>
<keyword evidence="5 18" id="KW-0245">EGF-like domain</keyword>
<evidence type="ECO:0000256" key="6">
    <source>
        <dbReference type="ARBA" id="ARBA00022674"/>
    </source>
</evidence>
<evidence type="ECO:0000256" key="5">
    <source>
        <dbReference type="ARBA" id="ARBA00022536"/>
    </source>
</evidence>
<evidence type="ECO:0000256" key="19">
    <source>
        <dbReference type="SAM" id="MobiDB-lite"/>
    </source>
</evidence>
<dbReference type="PANTHER" id="PTHR12199:SF4">
    <property type="entry name" value="INTERPHOTORECEPTOR MATRIX PROTEOGLYCAN 2"/>
    <property type="match status" value="1"/>
</dbReference>
<dbReference type="InterPro" id="IPR000742">
    <property type="entry name" value="EGF"/>
</dbReference>
<dbReference type="SUPFAM" id="SSF82671">
    <property type="entry name" value="SEA domain"/>
    <property type="match status" value="1"/>
</dbReference>
<dbReference type="PROSITE" id="PS50024">
    <property type="entry name" value="SEA"/>
    <property type="match status" value="1"/>
</dbReference>
<evidence type="ECO:0000256" key="3">
    <source>
        <dbReference type="ARBA" id="ARBA00022525"/>
    </source>
</evidence>
<comment type="subcellular location">
    <subcellularLocation>
        <location evidence="15">Photoreceptor inner segment membrane</location>
        <topology evidence="15">Single-pass type I membrane protein</topology>
    </subcellularLocation>
    <subcellularLocation>
        <location evidence="1">Photoreceptor outer segment membrane</location>
        <topology evidence="1">Single-pass type I membrane protein</topology>
    </subcellularLocation>
    <subcellularLocation>
        <location evidence="2">Secreted</location>
        <location evidence="2">Extracellular space</location>
        <location evidence="2">Extracellular matrix</location>
        <location evidence="2">Interphotoreceptor matrix</location>
    </subcellularLocation>
</comment>
<dbReference type="InterPro" id="IPR036364">
    <property type="entry name" value="SEA_dom_sf"/>
</dbReference>
<dbReference type="GeneID" id="108266609"/>
<dbReference type="CTD" id="558093"/>
<keyword evidence="6" id="KW-0358">Heparin-binding</keyword>
<evidence type="ECO:0000256" key="4">
    <source>
        <dbReference type="ARBA" id="ARBA00022530"/>
    </source>
</evidence>
<keyword evidence="4" id="KW-0272">Extracellular matrix</keyword>
<dbReference type="Gene3D" id="3.30.70.960">
    <property type="entry name" value="SEA domain"/>
    <property type="match status" value="1"/>
</dbReference>
<reference evidence="24" key="2">
    <citation type="submission" date="2025-08" db="UniProtKB">
        <authorList>
            <consortium name="RefSeq"/>
        </authorList>
    </citation>
    <scope>IDENTIFICATION</scope>
    <source>
        <tissue evidence="24">Blood</tissue>
    </source>
</reference>
<evidence type="ECO:0000256" key="9">
    <source>
        <dbReference type="ARBA" id="ARBA00022737"/>
    </source>
</evidence>
<evidence type="ECO:0000256" key="13">
    <source>
        <dbReference type="ARBA" id="ARBA00023180"/>
    </source>
</evidence>
<feature type="compositionally biased region" description="Polar residues" evidence="19">
    <location>
        <begin position="461"/>
        <end position="471"/>
    </location>
</feature>
<evidence type="ECO:0000259" key="21">
    <source>
        <dbReference type="PROSITE" id="PS50024"/>
    </source>
</evidence>
<name>A0A979EX19_ICTPU</name>
<dbReference type="GO" id="GO:0008201">
    <property type="term" value="F:heparin binding"/>
    <property type="evidence" value="ECO:0007669"/>
    <property type="project" value="UniProtKB-KW"/>
</dbReference>
<accession>A0A979EX19</accession>
<evidence type="ECO:0000256" key="14">
    <source>
        <dbReference type="ARBA" id="ARBA00023273"/>
    </source>
</evidence>
<feature type="transmembrane region" description="Helical" evidence="20">
    <location>
        <begin position="918"/>
        <end position="942"/>
    </location>
</feature>
<dbReference type="KEGG" id="ipu:108266609"/>
<evidence type="ECO:0000256" key="7">
    <source>
        <dbReference type="ARBA" id="ARBA00022692"/>
    </source>
</evidence>
<evidence type="ECO:0000256" key="11">
    <source>
        <dbReference type="ARBA" id="ARBA00023136"/>
    </source>
</evidence>
<keyword evidence="11 20" id="KW-0472">Membrane</keyword>
<keyword evidence="9" id="KW-0677">Repeat</keyword>